<organism evidence="8 9">
    <name type="scientific">Kiloniella spongiae</name>
    <dbReference type="NCBI Taxonomy" id="1489064"/>
    <lineage>
        <taxon>Bacteria</taxon>
        <taxon>Pseudomonadati</taxon>
        <taxon>Pseudomonadota</taxon>
        <taxon>Alphaproteobacteria</taxon>
        <taxon>Rhodospirillales</taxon>
        <taxon>Kiloniellaceae</taxon>
        <taxon>Kiloniella</taxon>
    </lineage>
</organism>
<dbReference type="GO" id="GO:0030313">
    <property type="term" value="C:cell envelope"/>
    <property type="evidence" value="ECO:0007669"/>
    <property type="project" value="UniProtKB-SubCell"/>
</dbReference>
<dbReference type="RefSeq" id="WP_047763761.1">
    <property type="nucleotide sequence ID" value="NZ_LAQL01000005.1"/>
</dbReference>
<feature type="domain" description="Ionotropic glutamate receptor C-terminal" evidence="7">
    <location>
        <begin position="44"/>
        <end position="264"/>
    </location>
</feature>
<comment type="subcellular location">
    <subcellularLocation>
        <location evidence="1">Cell envelope</location>
    </subcellularLocation>
</comment>
<dbReference type="InterPro" id="IPR001320">
    <property type="entry name" value="Iontro_rcpt_C"/>
</dbReference>
<evidence type="ECO:0000259" key="6">
    <source>
        <dbReference type="SMART" id="SM00062"/>
    </source>
</evidence>
<dbReference type="Proteomes" id="UP000035444">
    <property type="component" value="Unassembled WGS sequence"/>
</dbReference>
<accession>A0A0H2MKD1</accession>
<evidence type="ECO:0000256" key="2">
    <source>
        <dbReference type="ARBA" id="ARBA00010333"/>
    </source>
</evidence>
<dbReference type="PANTHER" id="PTHR35936:SF35">
    <property type="entry name" value="L-CYSTINE-BINDING PROTEIN TCYJ"/>
    <property type="match status" value="1"/>
</dbReference>
<comment type="similarity">
    <text evidence="2 4">Belongs to the bacterial solute-binding protein 3 family.</text>
</comment>
<dbReference type="GO" id="GO:0016020">
    <property type="term" value="C:membrane"/>
    <property type="evidence" value="ECO:0007669"/>
    <property type="project" value="InterPro"/>
</dbReference>
<evidence type="ECO:0000256" key="4">
    <source>
        <dbReference type="RuleBase" id="RU003744"/>
    </source>
</evidence>
<protein>
    <submittedName>
        <fullName evidence="8">Cystine transporter subunit</fullName>
    </submittedName>
</protein>
<keyword evidence="9" id="KW-1185">Reference proteome</keyword>
<evidence type="ECO:0000256" key="3">
    <source>
        <dbReference type="ARBA" id="ARBA00022729"/>
    </source>
</evidence>
<keyword evidence="3 5" id="KW-0732">Signal</keyword>
<evidence type="ECO:0000256" key="1">
    <source>
        <dbReference type="ARBA" id="ARBA00004196"/>
    </source>
</evidence>
<name>A0A0H2MKD1_9PROT</name>
<feature type="domain" description="Solute-binding protein family 3/N-terminal" evidence="6">
    <location>
        <begin position="44"/>
        <end position="265"/>
    </location>
</feature>
<dbReference type="NCBIfam" id="NF008426">
    <property type="entry name" value="PRK11260.1"/>
    <property type="match status" value="1"/>
</dbReference>
<evidence type="ECO:0000313" key="9">
    <source>
        <dbReference type="Proteomes" id="UP000035444"/>
    </source>
</evidence>
<evidence type="ECO:0000313" key="8">
    <source>
        <dbReference type="EMBL" id="KLN61212.1"/>
    </source>
</evidence>
<reference evidence="8 9" key="1">
    <citation type="submission" date="2015-03" db="EMBL/GenBank/DDBJ databases">
        <title>Genome Sequence of Kiloniella spongiae MEBiC09566, isolated from a marine sponge.</title>
        <authorList>
            <person name="Shao Z."/>
            <person name="Wang L."/>
            <person name="Li X."/>
        </authorList>
    </citation>
    <scope>NUCLEOTIDE SEQUENCE [LARGE SCALE GENOMIC DNA]</scope>
    <source>
        <strain evidence="8 9">MEBiC09566</strain>
    </source>
</reference>
<dbReference type="SUPFAM" id="SSF53850">
    <property type="entry name" value="Periplasmic binding protein-like II"/>
    <property type="match status" value="1"/>
</dbReference>
<dbReference type="SMART" id="SM00062">
    <property type="entry name" value="PBPb"/>
    <property type="match status" value="1"/>
</dbReference>
<dbReference type="EMBL" id="LAQL01000005">
    <property type="protein sequence ID" value="KLN61212.1"/>
    <property type="molecule type" value="Genomic_DNA"/>
</dbReference>
<gene>
    <name evidence="8" type="ORF">WH96_08650</name>
</gene>
<comment type="caution">
    <text evidence="8">The sequence shown here is derived from an EMBL/GenBank/DDBJ whole genome shotgun (WGS) entry which is preliminary data.</text>
</comment>
<dbReference type="GO" id="GO:0015276">
    <property type="term" value="F:ligand-gated monoatomic ion channel activity"/>
    <property type="evidence" value="ECO:0007669"/>
    <property type="project" value="InterPro"/>
</dbReference>
<dbReference type="OrthoDB" id="6192933at2"/>
<dbReference type="InterPro" id="IPR001638">
    <property type="entry name" value="Solute-binding_3/MltF_N"/>
</dbReference>
<evidence type="ECO:0000256" key="5">
    <source>
        <dbReference type="SAM" id="SignalP"/>
    </source>
</evidence>
<dbReference type="AlphaFoldDB" id="A0A0H2MKD1"/>
<dbReference type="PATRIC" id="fig|1489064.4.peg.2998"/>
<dbReference type="Gene3D" id="3.40.190.10">
    <property type="entry name" value="Periplasmic binding protein-like II"/>
    <property type="match status" value="2"/>
</dbReference>
<evidence type="ECO:0000259" key="7">
    <source>
        <dbReference type="SMART" id="SM00079"/>
    </source>
</evidence>
<dbReference type="PANTHER" id="PTHR35936">
    <property type="entry name" value="MEMBRANE-BOUND LYTIC MUREIN TRANSGLYCOSYLASE F"/>
    <property type="match status" value="1"/>
</dbReference>
<feature type="chain" id="PRO_5002597338" evidence="5">
    <location>
        <begin position="30"/>
        <end position="268"/>
    </location>
</feature>
<dbReference type="STRING" id="1489064.WH96_08650"/>
<dbReference type="Pfam" id="PF00497">
    <property type="entry name" value="SBP_bac_3"/>
    <property type="match status" value="1"/>
</dbReference>
<dbReference type="InterPro" id="IPR018313">
    <property type="entry name" value="SBP_3_CS"/>
</dbReference>
<dbReference type="SMART" id="SM00079">
    <property type="entry name" value="PBPe"/>
    <property type="match status" value="1"/>
</dbReference>
<proteinExistence type="inferred from homology"/>
<sequence>MSYINFKKILSAATFAAAAFGLSFTTANAESDEKLLSTIKGRGTILIGLEATYPPFNYQDENGELVGFEVDVAKAVAERIGVNAEFVPTKWGGMLAGLETKRFDIITNQVTITEERQKKYDFTQPYTVSGIQVITREDKQADFNSPADLSGKDVGVGLGSNYEEWLTQNVPEANVSTYDDNATKLQDLLVGRLDAFLNDRLAATYLLENSGGRIVAAGEPFDKQRMGIALRKSNADLLDALNKALDELRADGTLAKISQKWFKLDATK</sequence>
<feature type="signal peptide" evidence="5">
    <location>
        <begin position="1"/>
        <end position="29"/>
    </location>
</feature>
<dbReference type="PROSITE" id="PS01039">
    <property type="entry name" value="SBP_BACTERIAL_3"/>
    <property type="match status" value="1"/>
</dbReference>